<evidence type="ECO:0000313" key="2">
    <source>
        <dbReference type="EMBL" id="SET64271.1"/>
    </source>
</evidence>
<dbReference type="AlphaFoldDB" id="A0A1I0G141"/>
<sequence>MVFETERLIIRPWEEADVQSCYEYAKDPAVGPIAGWPVHTSVENSREIIKNVLSAPETYAVCLKKDNRLPLLLLIRKNYK</sequence>
<dbReference type="InterPro" id="IPR000182">
    <property type="entry name" value="GNAT_dom"/>
</dbReference>
<name>A0A1I0G141_9FIRM</name>
<dbReference type="RefSeq" id="WP_143066408.1">
    <property type="nucleotide sequence ID" value="NZ_FOHN01000043.1"/>
</dbReference>
<dbReference type="Pfam" id="PF13302">
    <property type="entry name" value="Acetyltransf_3"/>
    <property type="match status" value="1"/>
</dbReference>
<proteinExistence type="predicted"/>
<dbReference type="Proteomes" id="UP000199800">
    <property type="component" value="Unassembled WGS sequence"/>
</dbReference>
<keyword evidence="3" id="KW-1185">Reference proteome</keyword>
<evidence type="ECO:0000259" key="1">
    <source>
        <dbReference type="Pfam" id="PF13302"/>
    </source>
</evidence>
<reference evidence="2 3" key="1">
    <citation type="submission" date="2016-10" db="EMBL/GenBank/DDBJ databases">
        <authorList>
            <person name="de Groot N.N."/>
        </authorList>
    </citation>
    <scope>NUCLEOTIDE SEQUENCE [LARGE SCALE GENOMIC DNA]</scope>
    <source>
        <strain evidence="2 3">DSM 1801</strain>
    </source>
</reference>
<feature type="domain" description="N-acetyltransferase" evidence="1">
    <location>
        <begin position="7"/>
        <end position="66"/>
    </location>
</feature>
<dbReference type="OrthoDB" id="9785602at2"/>
<organism evidence="2 3">
    <name type="scientific">[Clostridium] polysaccharolyticum</name>
    <dbReference type="NCBI Taxonomy" id="29364"/>
    <lineage>
        <taxon>Bacteria</taxon>
        <taxon>Bacillati</taxon>
        <taxon>Bacillota</taxon>
        <taxon>Clostridia</taxon>
        <taxon>Lachnospirales</taxon>
        <taxon>Lachnospiraceae</taxon>
    </lineage>
</organism>
<protein>
    <submittedName>
        <fullName evidence="2">Acetyltransferase (GNAT) domain-containing protein</fullName>
    </submittedName>
</protein>
<dbReference type="GO" id="GO:0016747">
    <property type="term" value="F:acyltransferase activity, transferring groups other than amino-acyl groups"/>
    <property type="evidence" value="ECO:0007669"/>
    <property type="project" value="InterPro"/>
</dbReference>
<dbReference type="Gene3D" id="3.40.630.30">
    <property type="match status" value="1"/>
</dbReference>
<accession>A0A1I0G141</accession>
<keyword evidence="2" id="KW-0808">Transferase</keyword>
<dbReference type="InterPro" id="IPR016181">
    <property type="entry name" value="Acyl_CoA_acyltransferase"/>
</dbReference>
<dbReference type="STRING" id="29364.SAMN04487772_1439"/>
<dbReference type="EMBL" id="FOHN01000043">
    <property type="protein sequence ID" value="SET64271.1"/>
    <property type="molecule type" value="Genomic_DNA"/>
</dbReference>
<dbReference type="SUPFAM" id="SSF55729">
    <property type="entry name" value="Acyl-CoA N-acyltransferases (Nat)"/>
    <property type="match status" value="1"/>
</dbReference>
<gene>
    <name evidence="2" type="ORF">SAMN04487772_1439</name>
</gene>
<evidence type="ECO:0000313" key="3">
    <source>
        <dbReference type="Proteomes" id="UP000199800"/>
    </source>
</evidence>